<organism evidence="2 3">
    <name type="scientific">Phenylobacterium koreense</name>
    <dbReference type="NCBI Taxonomy" id="266125"/>
    <lineage>
        <taxon>Bacteria</taxon>
        <taxon>Pseudomonadati</taxon>
        <taxon>Pseudomonadota</taxon>
        <taxon>Alphaproteobacteria</taxon>
        <taxon>Caulobacterales</taxon>
        <taxon>Caulobacteraceae</taxon>
        <taxon>Phenylobacterium</taxon>
    </lineage>
</organism>
<evidence type="ECO:0000313" key="2">
    <source>
        <dbReference type="EMBL" id="MET3528068.1"/>
    </source>
</evidence>
<dbReference type="RefSeq" id="WP_354298063.1">
    <property type="nucleotide sequence ID" value="NZ_JBEPLU010000002.1"/>
</dbReference>
<evidence type="ECO:0000313" key="3">
    <source>
        <dbReference type="Proteomes" id="UP001549110"/>
    </source>
</evidence>
<feature type="domain" description="IrrE N-terminal-like" evidence="1">
    <location>
        <begin position="36"/>
        <end position="172"/>
    </location>
</feature>
<gene>
    <name evidence="2" type="ORF">ABID41_003186</name>
</gene>
<dbReference type="Pfam" id="PF06114">
    <property type="entry name" value="Peptidase_M78"/>
    <property type="match status" value="1"/>
</dbReference>
<accession>A0ABV2ELX5</accession>
<evidence type="ECO:0000259" key="1">
    <source>
        <dbReference type="Pfam" id="PF06114"/>
    </source>
</evidence>
<dbReference type="InterPro" id="IPR010359">
    <property type="entry name" value="IrrE_HExxH"/>
</dbReference>
<dbReference type="PANTHER" id="PTHR43236:SF2">
    <property type="entry name" value="BLL0069 PROTEIN"/>
    <property type="match status" value="1"/>
</dbReference>
<dbReference type="InterPro" id="IPR052345">
    <property type="entry name" value="Rad_response_metalloprotease"/>
</dbReference>
<dbReference type="EMBL" id="JBEPLU010000002">
    <property type="protein sequence ID" value="MET3528068.1"/>
    <property type="molecule type" value="Genomic_DNA"/>
</dbReference>
<reference evidence="2 3" key="1">
    <citation type="submission" date="2024-06" db="EMBL/GenBank/DDBJ databases">
        <title>Genomic Encyclopedia of Type Strains, Phase IV (KMG-IV): sequencing the most valuable type-strain genomes for metagenomic binning, comparative biology and taxonomic classification.</title>
        <authorList>
            <person name="Goeker M."/>
        </authorList>
    </citation>
    <scope>NUCLEOTIDE SEQUENCE [LARGE SCALE GENOMIC DNA]</scope>
    <source>
        <strain evidence="2 3">DSM 17809</strain>
    </source>
</reference>
<dbReference type="Proteomes" id="UP001549110">
    <property type="component" value="Unassembled WGS sequence"/>
</dbReference>
<sequence length="176" mass="19494">MTAIATVGDTARAAARKIIEEFPVKAAPVPVERIVKARGIVLQYAPLADDLSGMAFIRDGVRIIGVNALHHPNRQRFTIAHELCHHELHPDHLRDEVHVDKAFRVLLRDGVAAQGTDRLEIQANAFAAELLMPRVFLNELVDAAGLDLDDDARLEALARKFRVSTSALRFRLGARE</sequence>
<keyword evidence="3" id="KW-1185">Reference proteome</keyword>
<name>A0ABV2ELX5_9CAUL</name>
<protein>
    <submittedName>
        <fullName evidence="2">Zn-dependent peptidase ImmA (M78 family)</fullName>
    </submittedName>
</protein>
<comment type="caution">
    <text evidence="2">The sequence shown here is derived from an EMBL/GenBank/DDBJ whole genome shotgun (WGS) entry which is preliminary data.</text>
</comment>
<dbReference type="PANTHER" id="PTHR43236">
    <property type="entry name" value="ANTITOXIN HIGA1"/>
    <property type="match status" value="1"/>
</dbReference>
<dbReference type="Gene3D" id="1.10.10.2910">
    <property type="match status" value="1"/>
</dbReference>
<proteinExistence type="predicted"/>